<evidence type="ECO:0000256" key="6">
    <source>
        <dbReference type="ARBA" id="ARBA00022692"/>
    </source>
</evidence>
<evidence type="ECO:0000256" key="14">
    <source>
        <dbReference type="SAM" id="MobiDB-lite"/>
    </source>
</evidence>
<gene>
    <name evidence="13" type="primary">yidC</name>
    <name evidence="17" type="ORF">HGMM_F10H10C26</name>
    <name evidence="18" type="ORF">HGMM_F17D01C07</name>
</gene>
<dbReference type="InterPro" id="IPR047196">
    <property type="entry name" value="YidC_ALB_C"/>
</dbReference>
<evidence type="ECO:0000256" key="3">
    <source>
        <dbReference type="ARBA" id="ARBA00015325"/>
    </source>
</evidence>
<keyword evidence="7 13" id="KW-0653">Protein transport</keyword>
<dbReference type="InterPro" id="IPR019998">
    <property type="entry name" value="Membr_insert_YidC"/>
</dbReference>
<dbReference type="PRINTS" id="PR00701">
    <property type="entry name" value="60KDINNERMP"/>
</dbReference>
<dbReference type="InterPro" id="IPR038221">
    <property type="entry name" value="YidC_periplasmic_sf"/>
</dbReference>
<dbReference type="CDD" id="cd20070">
    <property type="entry name" value="5TM_YidC_Alb3"/>
    <property type="match status" value="1"/>
</dbReference>
<feature type="compositionally biased region" description="Low complexity" evidence="14">
    <location>
        <begin position="34"/>
        <end position="61"/>
    </location>
</feature>
<evidence type="ECO:0000256" key="10">
    <source>
        <dbReference type="ARBA" id="ARBA00023186"/>
    </source>
</evidence>
<dbReference type="EMBL" id="AP011670">
    <property type="protein sequence ID" value="BAL53891.1"/>
    <property type="molecule type" value="Genomic_DNA"/>
</dbReference>
<evidence type="ECO:0000256" key="2">
    <source>
        <dbReference type="ARBA" id="ARBA00010527"/>
    </source>
</evidence>
<dbReference type="EMBL" id="AP011695">
    <property type="protein sequence ID" value="BAL54620.1"/>
    <property type="molecule type" value="Genomic_DNA"/>
</dbReference>
<comment type="subunit">
    <text evidence="13">Interacts with the Sec translocase complex via SecD. Specifically interacts with transmembrane segments of nascent integral membrane proteins during membrane integration.</text>
</comment>
<feature type="transmembrane region" description="Helical" evidence="13">
    <location>
        <begin position="368"/>
        <end position="386"/>
    </location>
</feature>
<protein>
    <recommendedName>
        <fullName evidence="3 13">Membrane protein insertase YidC</fullName>
    </recommendedName>
    <alternativeName>
        <fullName evidence="12 13">Foldase YidC</fullName>
    </alternativeName>
    <alternativeName>
        <fullName evidence="11 13">Membrane integrase YidC</fullName>
    </alternativeName>
    <alternativeName>
        <fullName evidence="13">Membrane protein YidC</fullName>
    </alternativeName>
</protein>
<dbReference type="InterPro" id="IPR001708">
    <property type="entry name" value="YidC/ALB3/OXA1/COX18"/>
</dbReference>
<evidence type="ECO:0000256" key="12">
    <source>
        <dbReference type="ARBA" id="ARBA00033342"/>
    </source>
</evidence>
<dbReference type="GO" id="GO:0005886">
    <property type="term" value="C:plasma membrane"/>
    <property type="evidence" value="ECO:0007669"/>
    <property type="project" value="UniProtKB-SubCell"/>
</dbReference>
<comment type="subcellular location">
    <subcellularLocation>
        <location evidence="1">Cell inner membrane</location>
        <topology evidence="1">Multi-pass membrane protein</topology>
    </subcellularLocation>
    <subcellularLocation>
        <location evidence="13">Cell membrane</location>
        <topology evidence="13">Multi-pass membrane protein</topology>
    </subcellularLocation>
</comment>
<evidence type="ECO:0000256" key="11">
    <source>
        <dbReference type="ARBA" id="ARBA00033245"/>
    </source>
</evidence>
<feature type="region of interest" description="Disordered" evidence="14">
    <location>
        <begin position="30"/>
        <end position="61"/>
    </location>
</feature>
<dbReference type="CDD" id="cd19961">
    <property type="entry name" value="EcYidC-like_peri"/>
    <property type="match status" value="1"/>
</dbReference>
<evidence type="ECO:0000256" key="5">
    <source>
        <dbReference type="ARBA" id="ARBA00022475"/>
    </source>
</evidence>
<proteinExistence type="inferred from homology"/>
<evidence type="ECO:0000259" key="16">
    <source>
        <dbReference type="Pfam" id="PF14849"/>
    </source>
</evidence>
<feature type="domain" description="Membrane insertase YidC N-terminal" evidence="16">
    <location>
        <begin position="135"/>
        <end position="350"/>
    </location>
</feature>
<dbReference type="HAMAP" id="MF_01810">
    <property type="entry name" value="YidC_type1"/>
    <property type="match status" value="1"/>
</dbReference>
<dbReference type="NCBIfam" id="TIGR03593">
    <property type="entry name" value="yidC_nterm"/>
    <property type="match status" value="1"/>
</dbReference>
<reference evidence="18" key="2">
    <citation type="journal article" date="2012" name="PLoS ONE">
        <title>A Deeply Branching Thermophilic Bacterium with an Ancient Acetyl-CoA Pathway Dominates a Subsurface Ecosystem.</title>
        <authorList>
            <person name="Takami H."/>
            <person name="Noguchi H."/>
            <person name="Takaki Y."/>
            <person name="Uchiyama I."/>
            <person name="Toyoda A."/>
            <person name="Nishi S."/>
            <person name="Chee G.-J."/>
            <person name="Arai W."/>
            <person name="Nunoura T."/>
            <person name="Itoh T."/>
            <person name="Hattori M."/>
            <person name="Takai K."/>
        </authorList>
    </citation>
    <scope>NUCLEOTIDE SEQUENCE</scope>
</reference>
<evidence type="ECO:0000313" key="17">
    <source>
        <dbReference type="EMBL" id="BAL53891.1"/>
    </source>
</evidence>
<dbReference type="PANTHER" id="PTHR12428">
    <property type="entry name" value="OXA1"/>
    <property type="match status" value="1"/>
</dbReference>
<dbReference type="GO" id="GO:0015031">
    <property type="term" value="P:protein transport"/>
    <property type="evidence" value="ECO:0007669"/>
    <property type="project" value="UniProtKB-KW"/>
</dbReference>
<feature type="transmembrane region" description="Helical" evidence="13">
    <location>
        <begin position="514"/>
        <end position="530"/>
    </location>
</feature>
<dbReference type="InterPro" id="IPR028055">
    <property type="entry name" value="YidC/Oxa/ALB_C"/>
</dbReference>
<dbReference type="PANTHER" id="PTHR12428:SF65">
    <property type="entry name" value="CYTOCHROME C OXIDASE ASSEMBLY PROTEIN COX18, MITOCHONDRIAL"/>
    <property type="match status" value="1"/>
</dbReference>
<evidence type="ECO:0000256" key="8">
    <source>
        <dbReference type="ARBA" id="ARBA00022989"/>
    </source>
</evidence>
<keyword evidence="9 13" id="KW-0472">Membrane</keyword>
<dbReference type="GO" id="GO:0032977">
    <property type="term" value="F:membrane insertase activity"/>
    <property type="evidence" value="ECO:0007669"/>
    <property type="project" value="InterPro"/>
</dbReference>
<dbReference type="InterPro" id="IPR028053">
    <property type="entry name" value="Membr_insert_YidC_N"/>
</dbReference>
<dbReference type="Gene3D" id="2.70.98.90">
    <property type="match status" value="1"/>
</dbReference>
<organism evidence="18">
    <name type="scientific">uncultured Acidobacteriota bacterium</name>
    <dbReference type="NCBI Taxonomy" id="171953"/>
    <lineage>
        <taxon>Bacteria</taxon>
        <taxon>Pseudomonadati</taxon>
        <taxon>Acidobacteriota</taxon>
        <taxon>environmental samples</taxon>
    </lineage>
</organism>
<evidence type="ECO:0000256" key="13">
    <source>
        <dbReference type="HAMAP-Rule" id="MF_01810"/>
    </source>
</evidence>
<dbReference type="GO" id="GO:0051205">
    <property type="term" value="P:protein insertion into membrane"/>
    <property type="evidence" value="ECO:0007669"/>
    <property type="project" value="TreeGrafter"/>
</dbReference>
<name>H5SEN4_9BACT</name>
<sequence length="583" mass="65374">MEKRVLLAFILSTTILALWYYFFAPSPPQPTPSQKPAAAPTRAANEAKTPAETPEAPPAVSVPEREIRIETPLWTAIFHNRGAVARSWNVHHRPNGQILLGADRRPLELIPQEREVIEKLGRPFALRSPEAQLDRILQTATYTVATEDSTLRIEKGETRQLTFTYEDPARELRVQKTFTFFGDRYDFRLSISATRAGRPLEVALVLGPSFGDQSIRRSDTYTKTPPIAVVRAREETHRVHAEKVPKEPPQGPITWAGIEDNYFALVAIPTTPTSRVSFSTHALKETIEDEEITRHFIAVTLPMSAPQEFTVFAGPKDPQVLAAVDARLGGVELEEVINYGYFSSVVKPLITWVLLPALHAVHKLTGNYGVGIIVVTIALNLFFYPLRRSSTIRMRKASALQPKMRELQEKMKGLKKNDPRLQELQMEQLRLMKEANPLGGCLPLLLQLPIFWAMFILLTVSLDVRQAPFVAWIDDLSSPDRWHVLPILMCASMIISTLMTPAPSGDPSQRVQRFMMAYVMPVLLTYLFFWRAPSGLVLYWMFSNLVGIAQQLLINRSLGPQPLPVAAEPNARGISKPKAATKG</sequence>
<feature type="transmembrane region" description="Helical" evidence="13">
    <location>
        <begin position="438"/>
        <end position="462"/>
    </location>
</feature>
<dbReference type="Pfam" id="PF02096">
    <property type="entry name" value="60KD_IMP"/>
    <property type="match status" value="1"/>
</dbReference>
<keyword evidence="8 13" id="KW-1133">Transmembrane helix</keyword>
<reference evidence="18" key="1">
    <citation type="journal article" date="2005" name="Environ. Microbiol.">
        <title>Genetic and functional properties of uncultivated thermophilic crenarchaeotes from a subsurface gold mine as revealed by analysis of genome fragments.</title>
        <authorList>
            <person name="Nunoura T."/>
            <person name="Hirayama H."/>
            <person name="Takami H."/>
            <person name="Oida H."/>
            <person name="Nishi S."/>
            <person name="Shimamura S."/>
            <person name="Suzuki Y."/>
            <person name="Inagaki F."/>
            <person name="Takai K."/>
            <person name="Nealson K.H."/>
            <person name="Horikoshi K."/>
        </authorList>
    </citation>
    <scope>NUCLEOTIDE SEQUENCE</scope>
</reference>
<evidence type="ECO:0000256" key="4">
    <source>
        <dbReference type="ARBA" id="ARBA00022448"/>
    </source>
</evidence>
<accession>H5SEN4</accession>
<dbReference type="AlphaFoldDB" id="H5SEN4"/>
<dbReference type="Pfam" id="PF14849">
    <property type="entry name" value="YidC_periplas"/>
    <property type="match status" value="1"/>
</dbReference>
<keyword evidence="10 13" id="KW-0143">Chaperone</keyword>
<feature type="transmembrane region" description="Helical" evidence="13">
    <location>
        <begin position="5"/>
        <end position="23"/>
    </location>
</feature>
<evidence type="ECO:0000256" key="9">
    <source>
        <dbReference type="ARBA" id="ARBA00023136"/>
    </source>
</evidence>
<comment type="similarity">
    <text evidence="2 13">Belongs to the OXA1/ALB3/YidC family. Type 1 subfamily.</text>
</comment>
<evidence type="ECO:0000313" key="18">
    <source>
        <dbReference type="EMBL" id="BAL54620.1"/>
    </source>
</evidence>
<dbReference type="NCBIfam" id="TIGR03592">
    <property type="entry name" value="yidC_oxa1_cterm"/>
    <property type="match status" value="1"/>
</dbReference>
<evidence type="ECO:0000256" key="7">
    <source>
        <dbReference type="ARBA" id="ARBA00022927"/>
    </source>
</evidence>
<keyword evidence="5 13" id="KW-1003">Cell membrane</keyword>
<keyword evidence="6 13" id="KW-0812">Transmembrane</keyword>
<feature type="domain" description="Membrane insertase YidC/Oxa/ALB C-terminal" evidence="15">
    <location>
        <begin position="368"/>
        <end position="556"/>
    </location>
</feature>
<feature type="transmembrane region" description="Helical" evidence="13">
    <location>
        <begin position="482"/>
        <end position="502"/>
    </location>
</feature>
<evidence type="ECO:0000256" key="1">
    <source>
        <dbReference type="ARBA" id="ARBA00004429"/>
    </source>
</evidence>
<evidence type="ECO:0000259" key="15">
    <source>
        <dbReference type="Pfam" id="PF02096"/>
    </source>
</evidence>
<comment type="function">
    <text evidence="13">Required for the insertion and/or proper folding and/or complex formation of integral membrane proteins into the membrane. Involved in integration of membrane proteins that insert both dependently and independently of the Sec translocase complex, as well as at least some lipoproteins. Aids folding of multispanning membrane proteins.</text>
</comment>
<keyword evidence="4 13" id="KW-0813">Transport</keyword>